<protein>
    <submittedName>
        <fullName evidence="2">Uncharacterized protein</fullName>
    </submittedName>
</protein>
<dbReference type="Gene3D" id="2.120.10.30">
    <property type="entry name" value="TolB, C-terminal domain"/>
    <property type="match status" value="1"/>
</dbReference>
<dbReference type="InterPro" id="IPR011042">
    <property type="entry name" value="6-blade_b-propeller_TolB-like"/>
</dbReference>
<keyword evidence="1" id="KW-0732">Signal</keyword>
<dbReference type="OrthoDB" id="9977941at2759"/>
<evidence type="ECO:0000256" key="1">
    <source>
        <dbReference type="SAM" id="SignalP"/>
    </source>
</evidence>
<dbReference type="PANTHER" id="PTHR42060:SF1">
    <property type="entry name" value="NHL REPEAT-CONTAINING PROTEIN"/>
    <property type="match status" value="1"/>
</dbReference>
<dbReference type="RefSeq" id="XP_018075208.1">
    <property type="nucleotide sequence ID" value="XM_018214526.1"/>
</dbReference>
<dbReference type="GeneID" id="28824252"/>
<proteinExistence type="predicted"/>
<dbReference type="EMBL" id="KQ947409">
    <property type="protein sequence ID" value="KUJ20853.1"/>
    <property type="molecule type" value="Genomic_DNA"/>
</dbReference>
<feature type="chain" id="PRO_5008268369" evidence="1">
    <location>
        <begin position="21"/>
        <end position="337"/>
    </location>
</feature>
<evidence type="ECO:0000313" key="3">
    <source>
        <dbReference type="Proteomes" id="UP000070700"/>
    </source>
</evidence>
<accession>A0A194XL00</accession>
<dbReference type="Proteomes" id="UP000070700">
    <property type="component" value="Unassembled WGS sequence"/>
</dbReference>
<evidence type="ECO:0000313" key="2">
    <source>
        <dbReference type="EMBL" id="KUJ20853.1"/>
    </source>
</evidence>
<keyword evidence="3" id="KW-1185">Reference proteome</keyword>
<dbReference type="PANTHER" id="PTHR42060">
    <property type="entry name" value="NHL REPEAT-CONTAINING PROTEIN-RELATED"/>
    <property type="match status" value="1"/>
</dbReference>
<sequence>MCARLVSVALLAGFLPASLCYQTNDSLPTTLLHQFPNGTWVENLAVRSNGQLVTTVASSPDIYQVDPTKSCAPFLIHHFANVTGTVGITETAPDIFQVAVGNFSLATFLGTSGSFSIFEVNLTSFPTCPDPQSTYEVPIVRVADVPGAKFLDGLTTLPQVKNRILSTDLNLGVVWQINVENGNSSISVDDALMKPGAVNGVIGADGIKIRTGVLFFTNPGQNIIGKVPINAFGHAVGNASVVVPIGGDDFTIDQRGQLFSVGGSGNLSEVFVQKHRDANLTNLPGPTACQFGRGVRDQGCLYVTTSGGDGEYGKVPVPVGGAVYSVDVFQNGSCEKF</sequence>
<feature type="signal peptide" evidence="1">
    <location>
        <begin position="1"/>
        <end position="20"/>
    </location>
</feature>
<gene>
    <name evidence="2" type="ORF">LY89DRAFT_682512</name>
</gene>
<organism evidence="2 3">
    <name type="scientific">Mollisia scopiformis</name>
    <name type="common">Conifer needle endophyte fungus</name>
    <name type="synonym">Phialocephala scopiformis</name>
    <dbReference type="NCBI Taxonomy" id="149040"/>
    <lineage>
        <taxon>Eukaryota</taxon>
        <taxon>Fungi</taxon>
        <taxon>Dikarya</taxon>
        <taxon>Ascomycota</taxon>
        <taxon>Pezizomycotina</taxon>
        <taxon>Leotiomycetes</taxon>
        <taxon>Helotiales</taxon>
        <taxon>Mollisiaceae</taxon>
        <taxon>Mollisia</taxon>
    </lineage>
</organism>
<dbReference type="AlphaFoldDB" id="A0A194XL00"/>
<dbReference type="InterPro" id="IPR052998">
    <property type="entry name" value="Hetero-Diels-Alderase-like"/>
</dbReference>
<dbReference type="KEGG" id="psco:LY89DRAFT_682512"/>
<name>A0A194XL00_MOLSC</name>
<dbReference type="SUPFAM" id="SSF63829">
    <property type="entry name" value="Calcium-dependent phosphotriesterase"/>
    <property type="match status" value="1"/>
</dbReference>
<reference evidence="2 3" key="1">
    <citation type="submission" date="2015-10" db="EMBL/GenBank/DDBJ databases">
        <title>Full genome of DAOMC 229536 Phialocephala scopiformis, a fungal endophyte of spruce producing the potent anti-insectan compound rugulosin.</title>
        <authorList>
            <consortium name="DOE Joint Genome Institute"/>
            <person name="Walker A.K."/>
            <person name="Frasz S.L."/>
            <person name="Seifert K.A."/>
            <person name="Miller J.D."/>
            <person name="Mondo S.J."/>
            <person name="Labutti K."/>
            <person name="Lipzen A."/>
            <person name="Dockter R."/>
            <person name="Kennedy M."/>
            <person name="Grigoriev I.V."/>
            <person name="Spatafora J.W."/>
        </authorList>
    </citation>
    <scope>NUCLEOTIDE SEQUENCE [LARGE SCALE GENOMIC DNA]</scope>
    <source>
        <strain evidence="2 3">CBS 120377</strain>
    </source>
</reference>
<dbReference type="InParanoid" id="A0A194XL00"/>